<evidence type="ECO:0000256" key="6">
    <source>
        <dbReference type="ARBA" id="ARBA00023065"/>
    </source>
</evidence>
<dbReference type="InterPro" id="IPR044669">
    <property type="entry name" value="YneE/VCCN1/2-like"/>
</dbReference>
<keyword evidence="3" id="KW-1003">Cell membrane</keyword>
<dbReference type="RefSeq" id="WP_188575744.1">
    <property type="nucleotide sequence ID" value="NZ_BMCT01000001.1"/>
</dbReference>
<evidence type="ECO:0000256" key="5">
    <source>
        <dbReference type="ARBA" id="ARBA00022989"/>
    </source>
</evidence>
<evidence type="ECO:0000256" key="1">
    <source>
        <dbReference type="ARBA" id="ARBA00004651"/>
    </source>
</evidence>
<protein>
    <submittedName>
        <fullName evidence="10">Membrane protein</fullName>
    </submittedName>
</protein>
<sequence>MIVREKPGVLSLFLVVSRNGGSMLPRIYPQILLVMALSGLIVLGHRHAPQWVPSVNSGPFSLIGIALSIFLGFRNSACYERWWEARKLWGELVIACRVLARQTLLLDGRGEGRGEQARVDVVTLSIAFVRALVLHLRPGGGVEQVLERLPEAAREGYARSNNPPFFILRLIGSRMVEARREGLLSDIEFSMIDGTVGHMGAVLASCERIRNTPVPFAYSLLLHRTAHIFCFMLPFGFADQIGWLAPIASGIVAYTFFGLDTLGDELEEPFGESPNDLPIGAIAETITINLREALGETDLPPLPQPVDYVLM</sequence>
<comment type="subcellular location">
    <subcellularLocation>
        <location evidence="1">Cell membrane</location>
        <topology evidence="1">Multi-pass membrane protein</topology>
    </subcellularLocation>
</comment>
<dbReference type="AlphaFoldDB" id="A0A917BP91"/>
<organism evidence="10 11">
    <name type="scientific">Azorhizobium oxalatiphilum</name>
    <dbReference type="NCBI Taxonomy" id="980631"/>
    <lineage>
        <taxon>Bacteria</taxon>
        <taxon>Pseudomonadati</taxon>
        <taxon>Pseudomonadota</taxon>
        <taxon>Alphaproteobacteria</taxon>
        <taxon>Hyphomicrobiales</taxon>
        <taxon>Xanthobacteraceae</taxon>
        <taxon>Azorhizobium</taxon>
    </lineage>
</organism>
<gene>
    <name evidence="10" type="ORF">GCM10007301_08850</name>
</gene>
<evidence type="ECO:0000256" key="4">
    <source>
        <dbReference type="ARBA" id="ARBA00022692"/>
    </source>
</evidence>
<evidence type="ECO:0000256" key="2">
    <source>
        <dbReference type="ARBA" id="ARBA00022448"/>
    </source>
</evidence>
<dbReference type="GO" id="GO:0005886">
    <property type="term" value="C:plasma membrane"/>
    <property type="evidence" value="ECO:0007669"/>
    <property type="project" value="UniProtKB-SubCell"/>
</dbReference>
<name>A0A917BP91_9HYPH</name>
<dbReference type="Pfam" id="PF25539">
    <property type="entry name" value="Bestrophin_2"/>
    <property type="match status" value="1"/>
</dbReference>
<keyword evidence="5 9" id="KW-1133">Transmembrane helix</keyword>
<keyword evidence="11" id="KW-1185">Reference proteome</keyword>
<dbReference type="PANTHER" id="PTHR33281:SF19">
    <property type="entry name" value="VOLTAGE-DEPENDENT ANION CHANNEL-FORMING PROTEIN YNEE"/>
    <property type="match status" value="1"/>
</dbReference>
<feature type="transmembrane region" description="Helical" evidence="9">
    <location>
        <begin position="27"/>
        <end position="45"/>
    </location>
</feature>
<evidence type="ECO:0000313" key="11">
    <source>
        <dbReference type="Proteomes" id="UP000606044"/>
    </source>
</evidence>
<comment type="caution">
    <text evidence="10">The sequence shown here is derived from an EMBL/GenBank/DDBJ whole genome shotgun (WGS) entry which is preliminary data.</text>
</comment>
<evidence type="ECO:0000256" key="8">
    <source>
        <dbReference type="ARBA" id="ARBA00034708"/>
    </source>
</evidence>
<dbReference type="GO" id="GO:0005254">
    <property type="term" value="F:chloride channel activity"/>
    <property type="evidence" value="ECO:0007669"/>
    <property type="project" value="InterPro"/>
</dbReference>
<dbReference type="EMBL" id="BMCT01000001">
    <property type="protein sequence ID" value="GGF51617.1"/>
    <property type="molecule type" value="Genomic_DNA"/>
</dbReference>
<keyword evidence="2" id="KW-0813">Transport</keyword>
<keyword evidence="7 9" id="KW-0472">Membrane</keyword>
<comment type="similarity">
    <text evidence="8">Belongs to the anion channel-forming bestrophin (TC 1.A.46) family.</text>
</comment>
<reference evidence="10" key="2">
    <citation type="submission" date="2020-09" db="EMBL/GenBank/DDBJ databases">
        <authorList>
            <person name="Sun Q."/>
            <person name="Sedlacek I."/>
        </authorList>
    </citation>
    <scope>NUCLEOTIDE SEQUENCE</scope>
    <source>
        <strain evidence="10">CCM 7897</strain>
    </source>
</reference>
<evidence type="ECO:0000256" key="9">
    <source>
        <dbReference type="SAM" id="Phobius"/>
    </source>
</evidence>
<reference evidence="10" key="1">
    <citation type="journal article" date="2014" name="Int. J. Syst. Evol. Microbiol.">
        <title>Complete genome sequence of Corynebacterium casei LMG S-19264T (=DSM 44701T), isolated from a smear-ripened cheese.</title>
        <authorList>
            <consortium name="US DOE Joint Genome Institute (JGI-PGF)"/>
            <person name="Walter F."/>
            <person name="Albersmeier A."/>
            <person name="Kalinowski J."/>
            <person name="Ruckert C."/>
        </authorList>
    </citation>
    <scope>NUCLEOTIDE SEQUENCE</scope>
    <source>
        <strain evidence="10">CCM 7897</strain>
    </source>
</reference>
<dbReference type="Proteomes" id="UP000606044">
    <property type="component" value="Unassembled WGS sequence"/>
</dbReference>
<keyword evidence="4 9" id="KW-0812">Transmembrane</keyword>
<accession>A0A917BP91</accession>
<evidence type="ECO:0000256" key="3">
    <source>
        <dbReference type="ARBA" id="ARBA00022475"/>
    </source>
</evidence>
<evidence type="ECO:0000256" key="7">
    <source>
        <dbReference type="ARBA" id="ARBA00023136"/>
    </source>
</evidence>
<proteinExistence type="inferred from homology"/>
<dbReference type="PANTHER" id="PTHR33281">
    <property type="entry name" value="UPF0187 PROTEIN YNEE"/>
    <property type="match status" value="1"/>
</dbReference>
<keyword evidence="6" id="KW-0406">Ion transport</keyword>
<feature type="transmembrane region" description="Helical" evidence="9">
    <location>
        <begin position="51"/>
        <end position="73"/>
    </location>
</feature>
<evidence type="ECO:0000313" key="10">
    <source>
        <dbReference type="EMBL" id="GGF51617.1"/>
    </source>
</evidence>